<name>A0A9P6N8W8_9BASI</name>
<evidence type="ECO:0008006" key="5">
    <source>
        <dbReference type="Google" id="ProtNLM"/>
    </source>
</evidence>
<protein>
    <recommendedName>
        <fullName evidence="5">RlpA-like protein double-psi beta-barrel domain-containing protein</fullName>
    </recommendedName>
</protein>
<feature type="chain" id="PRO_5040264719" description="RlpA-like protein double-psi beta-barrel domain-containing protein" evidence="2">
    <location>
        <begin position="27"/>
        <end position="328"/>
    </location>
</feature>
<feature type="signal peptide" evidence="2">
    <location>
        <begin position="1"/>
        <end position="26"/>
    </location>
</feature>
<evidence type="ECO:0000313" key="4">
    <source>
        <dbReference type="Proteomes" id="UP000886653"/>
    </source>
</evidence>
<dbReference type="EMBL" id="MU167372">
    <property type="protein sequence ID" value="KAG0141764.1"/>
    <property type="molecule type" value="Genomic_DNA"/>
</dbReference>
<sequence length="328" mass="35987">MSIRPCALVQVVFFLASLHAFVLVRGQEKRETIVSDDESVIWIPIVSHGLMLTHTASPVRASGPPLIEAAREEEATGSIFSPVLSGSSPPLVSWDEALAGELADMPWRRRSLTGPRDIVKRAGVVRLIRRVGAKGPDELEFAVTSEPNMIHSRRLVDNGSGSDEHRMVRKATLKRREKDAKTDIVNSFTKASKEIGEVMKGATIRTTITWYTGHDLLNPYCARKTKWAPTDESLVIAVTQKWSQRPACGEFLEISIPAKDGGRKGKSVIARVVDLCGGCKPEVSHADLSKAAFTKLFNLDVGIVSGLAMRKVAPPKMWSNKLYGPRIL</sequence>
<evidence type="ECO:0000313" key="3">
    <source>
        <dbReference type="EMBL" id="KAG0141764.1"/>
    </source>
</evidence>
<dbReference type="Gene3D" id="2.40.40.10">
    <property type="entry name" value="RlpA-like domain"/>
    <property type="match status" value="1"/>
</dbReference>
<gene>
    <name evidence="3" type="ORF">CROQUDRAFT_51230</name>
</gene>
<dbReference type="Proteomes" id="UP000886653">
    <property type="component" value="Unassembled WGS sequence"/>
</dbReference>
<dbReference type="PANTHER" id="PTHR31836:SF22">
    <property type="entry name" value="RLPA-LIKE PROTEIN DOUBLE-PSI BETA-BARREL DOMAIN-CONTAINING PROTEIN"/>
    <property type="match status" value="1"/>
</dbReference>
<keyword evidence="1 2" id="KW-0732">Signal</keyword>
<evidence type="ECO:0000256" key="2">
    <source>
        <dbReference type="SAM" id="SignalP"/>
    </source>
</evidence>
<reference evidence="3" key="1">
    <citation type="submission" date="2013-11" db="EMBL/GenBank/DDBJ databases">
        <title>Genome sequence of the fusiform rust pathogen reveals effectors for host alternation and coevolution with pine.</title>
        <authorList>
            <consortium name="DOE Joint Genome Institute"/>
            <person name="Smith K."/>
            <person name="Pendleton A."/>
            <person name="Kubisiak T."/>
            <person name="Anderson C."/>
            <person name="Salamov A."/>
            <person name="Aerts A."/>
            <person name="Riley R."/>
            <person name="Clum A."/>
            <person name="Lindquist E."/>
            <person name="Ence D."/>
            <person name="Campbell M."/>
            <person name="Kronenberg Z."/>
            <person name="Feau N."/>
            <person name="Dhillon B."/>
            <person name="Hamelin R."/>
            <person name="Burleigh J."/>
            <person name="Smith J."/>
            <person name="Yandell M."/>
            <person name="Nelson C."/>
            <person name="Grigoriev I."/>
            <person name="Davis J."/>
        </authorList>
    </citation>
    <scope>NUCLEOTIDE SEQUENCE</scope>
    <source>
        <strain evidence="3">G11</strain>
    </source>
</reference>
<dbReference type="InterPro" id="IPR036908">
    <property type="entry name" value="RlpA-like_sf"/>
</dbReference>
<proteinExistence type="predicted"/>
<accession>A0A9P6N8W8</accession>
<dbReference type="InterPro" id="IPR051477">
    <property type="entry name" value="Expansin_CellWall"/>
</dbReference>
<dbReference type="PANTHER" id="PTHR31836">
    <property type="match status" value="1"/>
</dbReference>
<dbReference type="AlphaFoldDB" id="A0A9P6N8W8"/>
<dbReference type="CDD" id="cd22191">
    <property type="entry name" value="DPBB_RlpA_EXP_N-like"/>
    <property type="match status" value="1"/>
</dbReference>
<dbReference type="OrthoDB" id="406505at2759"/>
<keyword evidence="4" id="KW-1185">Reference proteome</keyword>
<organism evidence="3 4">
    <name type="scientific">Cronartium quercuum f. sp. fusiforme G11</name>
    <dbReference type="NCBI Taxonomy" id="708437"/>
    <lineage>
        <taxon>Eukaryota</taxon>
        <taxon>Fungi</taxon>
        <taxon>Dikarya</taxon>
        <taxon>Basidiomycota</taxon>
        <taxon>Pucciniomycotina</taxon>
        <taxon>Pucciniomycetes</taxon>
        <taxon>Pucciniales</taxon>
        <taxon>Coleosporiaceae</taxon>
        <taxon>Cronartium</taxon>
    </lineage>
</organism>
<comment type="caution">
    <text evidence="3">The sequence shown here is derived from an EMBL/GenBank/DDBJ whole genome shotgun (WGS) entry which is preliminary data.</text>
</comment>
<dbReference type="SUPFAM" id="SSF50685">
    <property type="entry name" value="Barwin-like endoglucanases"/>
    <property type="match status" value="1"/>
</dbReference>
<evidence type="ECO:0000256" key="1">
    <source>
        <dbReference type="ARBA" id="ARBA00022729"/>
    </source>
</evidence>